<dbReference type="InterPro" id="IPR040976">
    <property type="entry name" value="Pkinase_fungal"/>
</dbReference>
<dbReference type="PANTHER" id="PTHR38248:SF2">
    <property type="entry name" value="FUNK1 11"/>
    <property type="match status" value="1"/>
</dbReference>
<gene>
    <name evidence="3" type="ORF">AAE3_LOCUS8406</name>
</gene>
<name>A0A8S0WMU3_CYCAE</name>
<dbReference type="AlphaFoldDB" id="A0A8S0WMU3"/>
<sequence>MSLSTLRETSRARGRVAAASKSAVFGEAVWRTGFYRVMCVVADGAFHVTPEYMASSGTTCLGWIDFLVPQHGWGIEIVQDSDRLEGNDSRSTSGRSYHSWISKNYLKDYVMLDFRSSTPKMPYPSLPRLHHLVFAEDSSTYVVMNCHLQQDKAAQATATTTTMTDANATVSSSHFYGDTTKRAHQTPRRPKEPILTTTPDHDRLSSIAPFTSTAVHVQPDFAQAALQMAGKFVGPVAVDDFLDRYLPGSSAPPLPPVNRQSFQVVAKLSKEPDMYDPLIQALSPFCQGISLVNTAGVSDPESGALLNRSIKPDISCYKKGRTPPPDSCITRARDMITFLELKVRDVDEPFDTKRMGGPFERAANNARDTRGQLTVYANAIQAMQFRTHAFAVYINKARCRFMRFTRSGAVVTAPFDYTEVDWLAVFFWRLSHADDAQRGIDTTITPISADAPDASKARSSLGLKDDAPLYKVLVVDDYTKKNQRYIVSEPFTKHHIYPLGRGTRCFKAYDCQTGKVVLLKDTWRVDGYDKEGDTYRLLHKHKVPHIAGLLAAGDVPGRNSECGATHDVFPKPRKHRVHIHYRLVLDTVGDPLTRFDSTWGMVQAVYCAVQAHAAAVTAAGILHRDISVGNIVLVPDGGILIDWELSKRLDEKQARTYEKTGTIQFISVRQLKSPGQLPHNIGDDLESFVHVLVWTAARYAPGTMSIAERTAFVKSFDSPDGEHKSMLMRLGEEGIYGMKLDQNGVNEVLIPLFGAFGTRYKEGTKRQASDRVRKELEKLESHDWMLDILKKGLEDEEWQSADDAWVSHPIKQDDKRAPADSRKRKSQTSEYDLDTENAEEEEEAEHAAKRSRH</sequence>
<dbReference type="Proteomes" id="UP000467700">
    <property type="component" value="Unassembled WGS sequence"/>
</dbReference>
<dbReference type="OrthoDB" id="5592585at2759"/>
<dbReference type="Pfam" id="PF17667">
    <property type="entry name" value="Pkinase_fungal"/>
    <property type="match status" value="2"/>
</dbReference>
<comment type="caution">
    <text evidence="3">The sequence shown here is derived from an EMBL/GenBank/DDBJ whole genome shotgun (WGS) entry which is preliminary data.</text>
</comment>
<dbReference type="InterPro" id="IPR011009">
    <property type="entry name" value="Kinase-like_dom_sf"/>
</dbReference>
<dbReference type="PANTHER" id="PTHR38248">
    <property type="entry name" value="FUNK1 6"/>
    <property type="match status" value="1"/>
</dbReference>
<reference evidence="3 4" key="1">
    <citation type="submission" date="2020-01" db="EMBL/GenBank/DDBJ databases">
        <authorList>
            <person name="Gupta K D."/>
        </authorList>
    </citation>
    <scope>NUCLEOTIDE SEQUENCE [LARGE SCALE GENOMIC DNA]</scope>
</reference>
<dbReference type="EMBL" id="CACVBS010000053">
    <property type="protein sequence ID" value="CAA7266257.1"/>
    <property type="molecule type" value="Genomic_DNA"/>
</dbReference>
<feature type="compositionally biased region" description="Acidic residues" evidence="1">
    <location>
        <begin position="831"/>
        <end position="844"/>
    </location>
</feature>
<dbReference type="Gene3D" id="1.10.510.10">
    <property type="entry name" value="Transferase(Phosphotransferase) domain 1"/>
    <property type="match status" value="1"/>
</dbReference>
<organism evidence="3 4">
    <name type="scientific">Cyclocybe aegerita</name>
    <name type="common">Black poplar mushroom</name>
    <name type="synonym">Agrocybe aegerita</name>
    <dbReference type="NCBI Taxonomy" id="1973307"/>
    <lineage>
        <taxon>Eukaryota</taxon>
        <taxon>Fungi</taxon>
        <taxon>Dikarya</taxon>
        <taxon>Basidiomycota</taxon>
        <taxon>Agaricomycotina</taxon>
        <taxon>Agaricomycetes</taxon>
        <taxon>Agaricomycetidae</taxon>
        <taxon>Agaricales</taxon>
        <taxon>Agaricineae</taxon>
        <taxon>Bolbitiaceae</taxon>
        <taxon>Cyclocybe</taxon>
    </lineage>
</organism>
<protein>
    <recommendedName>
        <fullName evidence="2">Fungal-type protein kinase domain-containing protein</fullName>
    </recommendedName>
</protein>
<proteinExistence type="predicted"/>
<evidence type="ECO:0000313" key="4">
    <source>
        <dbReference type="Proteomes" id="UP000467700"/>
    </source>
</evidence>
<feature type="compositionally biased region" description="Basic and acidic residues" evidence="1">
    <location>
        <begin position="810"/>
        <end position="821"/>
    </location>
</feature>
<feature type="domain" description="Fungal-type protein kinase" evidence="2">
    <location>
        <begin position="575"/>
        <end position="695"/>
    </location>
</feature>
<feature type="region of interest" description="Disordered" evidence="1">
    <location>
        <begin position="800"/>
        <end position="853"/>
    </location>
</feature>
<evidence type="ECO:0000259" key="2">
    <source>
        <dbReference type="Pfam" id="PF17667"/>
    </source>
</evidence>
<evidence type="ECO:0000313" key="3">
    <source>
        <dbReference type="EMBL" id="CAA7266257.1"/>
    </source>
</evidence>
<feature type="domain" description="Fungal-type protein kinase" evidence="2">
    <location>
        <begin position="363"/>
        <end position="555"/>
    </location>
</feature>
<evidence type="ECO:0000256" key="1">
    <source>
        <dbReference type="SAM" id="MobiDB-lite"/>
    </source>
</evidence>
<keyword evidence="4" id="KW-1185">Reference proteome</keyword>
<accession>A0A8S0WMU3</accession>
<dbReference type="SUPFAM" id="SSF56112">
    <property type="entry name" value="Protein kinase-like (PK-like)"/>
    <property type="match status" value="1"/>
</dbReference>
<feature type="region of interest" description="Disordered" evidence="1">
    <location>
        <begin position="178"/>
        <end position="202"/>
    </location>
</feature>